<dbReference type="KEGG" id="abac:LuPra_01758"/>
<feature type="chain" id="PRO_5007511433" evidence="2">
    <location>
        <begin position="27"/>
        <end position="330"/>
    </location>
</feature>
<protein>
    <submittedName>
        <fullName evidence="3">Uncharacterized protein</fullName>
    </submittedName>
</protein>
<evidence type="ECO:0000313" key="3">
    <source>
        <dbReference type="EMBL" id="AMY08555.1"/>
    </source>
</evidence>
<accession>A0A143PJ15</accession>
<dbReference type="Proteomes" id="UP000076079">
    <property type="component" value="Chromosome"/>
</dbReference>
<evidence type="ECO:0000313" key="4">
    <source>
        <dbReference type="Proteomes" id="UP000076079"/>
    </source>
</evidence>
<proteinExistence type="predicted"/>
<name>A0A143PJ15_LUTPR</name>
<organism evidence="3 4">
    <name type="scientific">Luteitalea pratensis</name>
    <dbReference type="NCBI Taxonomy" id="1855912"/>
    <lineage>
        <taxon>Bacteria</taxon>
        <taxon>Pseudomonadati</taxon>
        <taxon>Acidobacteriota</taxon>
        <taxon>Vicinamibacteria</taxon>
        <taxon>Vicinamibacterales</taxon>
        <taxon>Vicinamibacteraceae</taxon>
        <taxon>Luteitalea</taxon>
    </lineage>
</organism>
<reference evidence="3 4" key="1">
    <citation type="journal article" date="2016" name="Genome Announc.">
        <title>First Complete Genome Sequence of a Subdivision 6 Acidobacterium Strain.</title>
        <authorList>
            <person name="Huang S."/>
            <person name="Vieira S."/>
            <person name="Bunk B."/>
            <person name="Riedel T."/>
            <person name="Sproer C."/>
            <person name="Overmann J."/>
        </authorList>
    </citation>
    <scope>NUCLEOTIDE SEQUENCE [LARGE SCALE GENOMIC DNA]</scope>
    <source>
        <strain evidence="4">DSM 100886 HEG_-6_39</strain>
    </source>
</reference>
<feature type="signal peptide" evidence="2">
    <location>
        <begin position="1"/>
        <end position="26"/>
    </location>
</feature>
<dbReference type="RefSeq" id="WP_110170386.1">
    <property type="nucleotide sequence ID" value="NZ_CP015136.1"/>
</dbReference>
<reference evidence="4" key="2">
    <citation type="submission" date="2016-04" db="EMBL/GenBank/DDBJ databases">
        <title>First Complete Genome Sequence of a Subdivision 6 Acidobacterium.</title>
        <authorList>
            <person name="Huang S."/>
            <person name="Vieira S."/>
            <person name="Bunk B."/>
            <person name="Riedel T."/>
            <person name="Sproeer C."/>
            <person name="Overmann J."/>
        </authorList>
    </citation>
    <scope>NUCLEOTIDE SEQUENCE [LARGE SCALE GENOMIC DNA]</scope>
    <source>
        <strain evidence="4">DSM 100886 HEG_-6_39</strain>
    </source>
</reference>
<sequence precursor="true">MATVATRLPQAALIAFIVLAVGPARAQATCDDTAQQAAVDAKAKGLTPLQIDRAYGTALLTCKGVKDAGFAAIAAAVNLDRARLARLFLARKLPTGDYLALVRDRSAKLRLARRDSTYRTAFLAGDADGDLVPDDRDKCKATRDLTETGRDGCPVRPTSRPAPNEEAMAQARRALRGVALVSNPKCAEAPVPDRAILLHQGFLRPDGNLAHHFYGMAVSRVRNLPAGCEGFYQFNFRFSERTDALFPVTKIVQVTFADSDNTDTGPKAAVRRIFKVFQADTGHRQELFRSSVKYGRVDWRVRTIGANGLVSTWSDWRYDAFNGIFKFDGP</sequence>
<evidence type="ECO:0000256" key="2">
    <source>
        <dbReference type="SAM" id="SignalP"/>
    </source>
</evidence>
<evidence type="ECO:0000256" key="1">
    <source>
        <dbReference type="SAM" id="MobiDB-lite"/>
    </source>
</evidence>
<keyword evidence="2" id="KW-0732">Signal</keyword>
<dbReference type="STRING" id="1855912.LuPra_01758"/>
<feature type="region of interest" description="Disordered" evidence="1">
    <location>
        <begin position="143"/>
        <end position="165"/>
    </location>
</feature>
<keyword evidence="4" id="KW-1185">Reference proteome</keyword>
<dbReference type="EMBL" id="CP015136">
    <property type="protein sequence ID" value="AMY08555.1"/>
    <property type="molecule type" value="Genomic_DNA"/>
</dbReference>
<dbReference type="AlphaFoldDB" id="A0A143PJ15"/>
<gene>
    <name evidence="3" type="ORF">LuPra_01758</name>
</gene>